<sequence length="41" mass="4820">MVSNYHIELDGLDYTLFDLQGVHGRMHQLFDSEIIKELNEV</sequence>
<gene>
    <name evidence="1" type="ORF">OU798_02090</name>
</gene>
<evidence type="ECO:0000313" key="1">
    <source>
        <dbReference type="EMBL" id="MCY1719115.1"/>
    </source>
</evidence>
<proteinExistence type="predicted"/>
<keyword evidence="2" id="KW-1185">Reference proteome</keyword>
<accession>A0A9X3J5Z7</accession>
<dbReference type="EMBL" id="JAPOHD010000005">
    <property type="protein sequence ID" value="MCY1719115.1"/>
    <property type="molecule type" value="Genomic_DNA"/>
</dbReference>
<evidence type="ECO:0000313" key="2">
    <source>
        <dbReference type="Proteomes" id="UP001145087"/>
    </source>
</evidence>
<reference evidence="1" key="1">
    <citation type="submission" date="2022-11" db="EMBL/GenBank/DDBJ databases">
        <title>Marilongibacter aestuarii gen. nov., sp. nov., isolated from tidal flat sediment.</title>
        <authorList>
            <person name="Jiayan W."/>
        </authorList>
    </citation>
    <scope>NUCLEOTIDE SEQUENCE</scope>
    <source>
        <strain evidence="1">Z1-6</strain>
    </source>
</reference>
<organism evidence="1 2">
    <name type="scientific">Draconibacterium aestuarii</name>
    <dbReference type="NCBI Taxonomy" id="2998507"/>
    <lineage>
        <taxon>Bacteria</taxon>
        <taxon>Pseudomonadati</taxon>
        <taxon>Bacteroidota</taxon>
        <taxon>Bacteroidia</taxon>
        <taxon>Marinilabiliales</taxon>
        <taxon>Prolixibacteraceae</taxon>
        <taxon>Draconibacterium</taxon>
    </lineage>
</organism>
<protein>
    <submittedName>
        <fullName evidence="1">Uncharacterized protein</fullName>
    </submittedName>
</protein>
<dbReference type="AlphaFoldDB" id="A0A9X3J5Z7"/>
<dbReference type="Proteomes" id="UP001145087">
    <property type="component" value="Unassembled WGS sequence"/>
</dbReference>
<comment type="caution">
    <text evidence="1">The sequence shown here is derived from an EMBL/GenBank/DDBJ whole genome shotgun (WGS) entry which is preliminary data.</text>
</comment>
<name>A0A9X3J5Z7_9BACT</name>